<dbReference type="PROSITE" id="PS50968">
    <property type="entry name" value="BIOTINYL_LIPOYL"/>
    <property type="match status" value="1"/>
</dbReference>
<sequence>MQCYASRNGRLRMTHEQLLELIDRIDQSSLAYMDYRFESGSLELSKEVPMKVNSNEAPVASSASSTPQADSLTDVPPLAEIAPQITVAPEAEPVGPKGEAVLAPMVGVAYLRPKPDAAPFVQVGDQVTQGDTVMIIEAMKLMNEIQAPVSGRVVEILVENETVVEYNQALLIIEP</sequence>
<evidence type="ECO:0000313" key="12">
    <source>
        <dbReference type="Proteomes" id="UP000263232"/>
    </source>
</evidence>
<evidence type="ECO:0000256" key="5">
    <source>
        <dbReference type="ARBA" id="ARBA00023098"/>
    </source>
</evidence>
<dbReference type="AlphaFoldDB" id="A0A347WJE5"/>
<dbReference type="GO" id="GO:0009317">
    <property type="term" value="C:acetyl-CoA carboxylase complex"/>
    <property type="evidence" value="ECO:0007669"/>
    <property type="project" value="InterPro"/>
</dbReference>
<evidence type="ECO:0000256" key="3">
    <source>
        <dbReference type="ARBA" id="ARBA00022516"/>
    </source>
</evidence>
<dbReference type="EMBL" id="CP023434">
    <property type="protein sequence ID" value="AXY25202.1"/>
    <property type="molecule type" value="Genomic_DNA"/>
</dbReference>
<keyword evidence="3 8" id="KW-0444">Lipid biosynthesis</keyword>
<feature type="region of interest" description="Disordered" evidence="9">
    <location>
        <begin position="55"/>
        <end position="74"/>
    </location>
</feature>
<dbReference type="GO" id="GO:0003989">
    <property type="term" value="F:acetyl-CoA carboxylase activity"/>
    <property type="evidence" value="ECO:0007669"/>
    <property type="project" value="InterPro"/>
</dbReference>
<dbReference type="PRINTS" id="PR01071">
    <property type="entry name" value="ACOABIOTINCC"/>
</dbReference>
<dbReference type="InterPro" id="IPR001882">
    <property type="entry name" value="Biotin_BS"/>
</dbReference>
<dbReference type="SUPFAM" id="SSF51230">
    <property type="entry name" value="Single hybrid motif"/>
    <property type="match status" value="1"/>
</dbReference>
<keyword evidence="6 8" id="KW-0275">Fatty acid biosynthesis</keyword>
<keyword evidence="12" id="KW-1185">Reference proteome</keyword>
<dbReference type="KEGG" id="abae:CL176_03680"/>
<dbReference type="InterPro" id="IPR011053">
    <property type="entry name" value="Single_hybrid_motif"/>
</dbReference>
<organism evidence="11 12">
    <name type="scientific">Suicoccus acidiformans</name>
    <dbReference type="NCBI Taxonomy" id="2036206"/>
    <lineage>
        <taxon>Bacteria</taxon>
        <taxon>Bacillati</taxon>
        <taxon>Bacillota</taxon>
        <taxon>Bacilli</taxon>
        <taxon>Lactobacillales</taxon>
        <taxon>Aerococcaceae</taxon>
        <taxon>Suicoccus</taxon>
    </lineage>
</organism>
<comment type="function">
    <text evidence="8">This protein is a component of the acetyl coenzyme A carboxylase complex; first, biotin carboxylase catalyzes the carboxylation of the carrier protein and then the transcarboxylase transfers the carboxyl group to form malonyl-CoA.</text>
</comment>
<keyword evidence="4 8" id="KW-0276">Fatty acid metabolism</keyword>
<feature type="compositionally biased region" description="Polar residues" evidence="9">
    <location>
        <begin position="55"/>
        <end position="71"/>
    </location>
</feature>
<dbReference type="PANTHER" id="PTHR45266:SF3">
    <property type="entry name" value="OXALOACETATE DECARBOXYLASE ALPHA CHAIN"/>
    <property type="match status" value="1"/>
</dbReference>
<keyword evidence="7 8" id="KW-0092">Biotin</keyword>
<accession>A0A347WJE5</accession>
<dbReference type="InterPro" id="IPR000089">
    <property type="entry name" value="Biotin_lipoyl"/>
</dbReference>
<dbReference type="InterPro" id="IPR001249">
    <property type="entry name" value="AcCoA_biotinCC"/>
</dbReference>
<proteinExistence type="predicted"/>
<dbReference type="Gene3D" id="2.40.50.100">
    <property type="match status" value="1"/>
</dbReference>
<evidence type="ECO:0000256" key="9">
    <source>
        <dbReference type="SAM" id="MobiDB-lite"/>
    </source>
</evidence>
<dbReference type="NCBIfam" id="TIGR00531">
    <property type="entry name" value="BCCP"/>
    <property type="match status" value="1"/>
</dbReference>
<dbReference type="CDD" id="cd06850">
    <property type="entry name" value="biotinyl_domain"/>
    <property type="match status" value="1"/>
</dbReference>
<dbReference type="GO" id="GO:0006633">
    <property type="term" value="P:fatty acid biosynthetic process"/>
    <property type="evidence" value="ECO:0007669"/>
    <property type="project" value="UniProtKB-UniPathway"/>
</dbReference>
<evidence type="ECO:0000313" key="11">
    <source>
        <dbReference type="EMBL" id="AXY25202.1"/>
    </source>
</evidence>
<gene>
    <name evidence="11" type="primary">accB</name>
    <name evidence="11" type="ORF">CL176_03680</name>
</gene>
<evidence type="ECO:0000256" key="8">
    <source>
        <dbReference type="RuleBase" id="RU364072"/>
    </source>
</evidence>
<keyword evidence="5 8" id="KW-0443">Lipid metabolism</keyword>
<dbReference type="OrthoDB" id="9811735at2"/>
<dbReference type="PANTHER" id="PTHR45266">
    <property type="entry name" value="OXALOACETATE DECARBOXYLASE ALPHA CHAIN"/>
    <property type="match status" value="1"/>
</dbReference>
<evidence type="ECO:0000256" key="7">
    <source>
        <dbReference type="ARBA" id="ARBA00023267"/>
    </source>
</evidence>
<dbReference type="Proteomes" id="UP000263232">
    <property type="component" value="Chromosome"/>
</dbReference>
<feature type="domain" description="Lipoyl-binding" evidence="10">
    <location>
        <begin position="98"/>
        <end position="174"/>
    </location>
</feature>
<dbReference type="Pfam" id="PF00364">
    <property type="entry name" value="Biotin_lipoyl"/>
    <property type="match status" value="1"/>
</dbReference>
<reference evidence="11 12" key="1">
    <citation type="submission" date="2017-09" db="EMBL/GenBank/DDBJ databases">
        <title>Complete genome sequence of Oxytococcus suis strain ZY16052.</title>
        <authorList>
            <person name="Li F."/>
        </authorList>
    </citation>
    <scope>NUCLEOTIDE SEQUENCE [LARGE SCALE GENOMIC DNA]</scope>
    <source>
        <strain evidence="11 12">ZY16052</strain>
    </source>
</reference>
<dbReference type="UniPathway" id="UPA00094"/>
<protein>
    <recommendedName>
        <fullName evidence="2 8">Biotin carboxyl carrier protein of acetyl-CoA carboxylase</fullName>
    </recommendedName>
</protein>
<dbReference type="PROSITE" id="PS00188">
    <property type="entry name" value="BIOTIN"/>
    <property type="match status" value="1"/>
</dbReference>
<evidence type="ECO:0000256" key="1">
    <source>
        <dbReference type="ARBA" id="ARBA00005194"/>
    </source>
</evidence>
<evidence type="ECO:0000256" key="6">
    <source>
        <dbReference type="ARBA" id="ARBA00023160"/>
    </source>
</evidence>
<evidence type="ECO:0000256" key="2">
    <source>
        <dbReference type="ARBA" id="ARBA00017562"/>
    </source>
</evidence>
<evidence type="ECO:0000259" key="10">
    <source>
        <dbReference type="PROSITE" id="PS50968"/>
    </source>
</evidence>
<name>A0A347WJE5_9LACT</name>
<dbReference type="InterPro" id="IPR050709">
    <property type="entry name" value="Biotin_Carboxyl_Carrier/Decarb"/>
</dbReference>
<comment type="pathway">
    <text evidence="1 8">Lipid metabolism; fatty acid biosynthesis.</text>
</comment>
<evidence type="ECO:0000256" key="4">
    <source>
        <dbReference type="ARBA" id="ARBA00022832"/>
    </source>
</evidence>